<feature type="transmembrane region" description="Helical" evidence="1">
    <location>
        <begin position="12"/>
        <end position="33"/>
    </location>
</feature>
<keyword evidence="1" id="KW-0812">Transmembrane</keyword>
<organism evidence="3 4">
    <name type="scientific">Bacillus suaedaesalsae</name>
    <dbReference type="NCBI Taxonomy" id="2810349"/>
    <lineage>
        <taxon>Bacteria</taxon>
        <taxon>Bacillati</taxon>
        <taxon>Bacillota</taxon>
        <taxon>Bacilli</taxon>
        <taxon>Bacillales</taxon>
        <taxon>Bacillaceae</taxon>
        <taxon>Bacillus</taxon>
    </lineage>
</organism>
<protein>
    <submittedName>
        <fullName evidence="3">PH domain-containing protein</fullName>
    </submittedName>
</protein>
<dbReference type="PIRSF" id="PIRSF026631">
    <property type="entry name" value="UCP026631"/>
    <property type="match status" value="1"/>
</dbReference>
<feature type="transmembrane region" description="Helical" evidence="1">
    <location>
        <begin position="45"/>
        <end position="68"/>
    </location>
</feature>
<sequence length="471" mass="53470">MNKPKRLHPVAAVLRFLRSLKELAFPLVIFFFVGGRGEDKVFDLIYVVGAFILVFGMLIFGIITWLRFTYVVDEGELRIEQGVFVRNKRFIPLEKIQTIDVTSGVIQRLFGLVKIQVETAGGGTEAEVVLSAITKDEAETLKGLLKNEWKIEEVESEYSRDFKLSHKELLVMATTSGGVGVVFAGIFAFVSQFDGLLPLDALYNYAEKLISSSITLVGLFILLVVAVSWGVSIVSTALKYGKFTLSQRGKDLFLSRGLLEKRELTIPLKRIQAVRIQENMIRQWLGYSTIYVEVAGGGNEEKGEFSTILVPIIKTNIVHDFMKQFTPEFVLEEKVVPVPVRARKKYIIKPVLPALLITIILIYFLGAWGLLGSFLIILGAIVGYGMYREAGFLVKEKQIKLRYRFINRQTVFAKRNRVQALRYEQSYFQKVESLASIIIWTQSKLMGKHFSVVDVEESKAAELYKWYSYHD</sequence>
<reference evidence="3 4" key="1">
    <citation type="submission" date="2021-02" db="EMBL/GenBank/DDBJ databases">
        <title>Bacillus sp. RD4P76, an endophyte from a halophyte.</title>
        <authorList>
            <person name="Sun J.-Q."/>
        </authorList>
    </citation>
    <scope>NUCLEOTIDE SEQUENCE [LARGE SCALE GENOMIC DNA]</scope>
    <source>
        <strain evidence="3 4">RD4P76</strain>
    </source>
</reference>
<name>A0ABS2DGV3_9BACI</name>
<feature type="domain" description="YdbS-like PH" evidence="2">
    <location>
        <begin position="65"/>
        <end position="143"/>
    </location>
</feature>
<keyword evidence="4" id="KW-1185">Reference proteome</keyword>
<keyword evidence="1" id="KW-1133">Transmembrane helix</keyword>
<evidence type="ECO:0000256" key="1">
    <source>
        <dbReference type="SAM" id="Phobius"/>
    </source>
</evidence>
<dbReference type="PANTHER" id="PTHR34473">
    <property type="entry name" value="UPF0699 TRANSMEMBRANE PROTEIN YDBS"/>
    <property type="match status" value="1"/>
</dbReference>
<evidence type="ECO:0000259" key="2">
    <source>
        <dbReference type="Pfam" id="PF03703"/>
    </source>
</evidence>
<keyword evidence="1" id="KW-0472">Membrane</keyword>
<dbReference type="EMBL" id="JAFELM010000026">
    <property type="protein sequence ID" value="MBM6617704.1"/>
    <property type="molecule type" value="Genomic_DNA"/>
</dbReference>
<proteinExistence type="predicted"/>
<dbReference type="Proteomes" id="UP001518925">
    <property type="component" value="Unassembled WGS sequence"/>
</dbReference>
<dbReference type="RefSeq" id="WP_204203075.1">
    <property type="nucleotide sequence ID" value="NZ_JAFELM010000026.1"/>
</dbReference>
<dbReference type="InterPro" id="IPR005182">
    <property type="entry name" value="YdbS-like_PH"/>
</dbReference>
<feature type="transmembrane region" description="Helical" evidence="1">
    <location>
        <begin position="374"/>
        <end position="394"/>
    </location>
</feature>
<accession>A0ABS2DGV3</accession>
<evidence type="ECO:0000313" key="3">
    <source>
        <dbReference type="EMBL" id="MBM6617704.1"/>
    </source>
</evidence>
<dbReference type="PANTHER" id="PTHR34473:SF2">
    <property type="entry name" value="UPF0699 TRANSMEMBRANE PROTEIN YDBT"/>
    <property type="match status" value="1"/>
</dbReference>
<comment type="caution">
    <text evidence="3">The sequence shown here is derived from an EMBL/GenBank/DDBJ whole genome shotgun (WGS) entry which is preliminary data.</text>
</comment>
<dbReference type="InterPro" id="IPR014529">
    <property type="entry name" value="UCP026631"/>
</dbReference>
<gene>
    <name evidence="3" type="ORF">JR050_08485</name>
</gene>
<feature type="domain" description="YdbS-like PH" evidence="2">
    <location>
        <begin position="387"/>
        <end position="467"/>
    </location>
</feature>
<feature type="transmembrane region" description="Helical" evidence="1">
    <location>
        <begin position="169"/>
        <end position="190"/>
    </location>
</feature>
<feature type="domain" description="YdbS-like PH" evidence="2">
    <location>
        <begin position="246"/>
        <end position="305"/>
    </location>
</feature>
<feature type="transmembrane region" description="Helical" evidence="1">
    <location>
        <begin position="351"/>
        <end position="368"/>
    </location>
</feature>
<evidence type="ECO:0000313" key="4">
    <source>
        <dbReference type="Proteomes" id="UP001518925"/>
    </source>
</evidence>
<feature type="transmembrane region" description="Helical" evidence="1">
    <location>
        <begin position="210"/>
        <end position="238"/>
    </location>
</feature>
<dbReference type="Pfam" id="PF03703">
    <property type="entry name" value="bPH_2"/>
    <property type="match status" value="3"/>
</dbReference>